<feature type="transmembrane region" description="Helical" evidence="1">
    <location>
        <begin position="57"/>
        <end position="85"/>
    </location>
</feature>
<dbReference type="OrthoDB" id="711170at2"/>
<dbReference type="EMBL" id="CP042437">
    <property type="protein sequence ID" value="QEC75528.1"/>
    <property type="molecule type" value="Genomic_DNA"/>
</dbReference>
<dbReference type="AlphaFoldDB" id="A0A5B8VZZ9"/>
<dbReference type="KEGG" id="mgk:FSB76_06045"/>
<organism evidence="2 3">
    <name type="scientific">Mucilaginibacter ginsenosidivorax</name>
    <dbReference type="NCBI Taxonomy" id="862126"/>
    <lineage>
        <taxon>Bacteria</taxon>
        <taxon>Pseudomonadati</taxon>
        <taxon>Bacteroidota</taxon>
        <taxon>Sphingobacteriia</taxon>
        <taxon>Sphingobacteriales</taxon>
        <taxon>Sphingobacteriaceae</taxon>
        <taxon>Mucilaginibacter</taxon>
    </lineage>
</organism>
<protein>
    <submittedName>
        <fullName evidence="2">Uncharacterized protein</fullName>
    </submittedName>
</protein>
<evidence type="ECO:0000256" key="1">
    <source>
        <dbReference type="SAM" id="Phobius"/>
    </source>
</evidence>
<accession>A0A5B8VZZ9</accession>
<gene>
    <name evidence="2" type="ORF">FSB76_06045</name>
</gene>
<keyword evidence="1" id="KW-0812">Transmembrane</keyword>
<keyword evidence="1" id="KW-0472">Membrane</keyword>
<reference evidence="2 3" key="1">
    <citation type="journal article" date="2013" name="J. Microbiol.">
        <title>Mucilaginibacter ginsenosidivorax sp. nov., with ginsenoside converting activity isolated from sediment.</title>
        <authorList>
            <person name="Kim J.K."/>
            <person name="Choi T.E."/>
            <person name="Liu Q.M."/>
            <person name="Park H.Y."/>
            <person name="Yi T.H."/>
            <person name="Yoon M.H."/>
            <person name="Kim S.C."/>
            <person name="Im W.T."/>
        </authorList>
    </citation>
    <scope>NUCLEOTIDE SEQUENCE [LARGE SCALE GENOMIC DNA]</scope>
    <source>
        <strain evidence="2 3">KHI28</strain>
    </source>
</reference>
<proteinExistence type="predicted"/>
<sequence>MRISVIPMLLAILVFVFLTVFYSKNNAPVDGVTSVGFPWLAYWRLGGRTAGHQRHEYFSALFLVTNLGVALLTIATCNVMFHLLYLRKTFLTIYKTKNP</sequence>
<keyword evidence="3" id="KW-1185">Reference proteome</keyword>
<evidence type="ECO:0000313" key="3">
    <source>
        <dbReference type="Proteomes" id="UP000321362"/>
    </source>
</evidence>
<dbReference type="Proteomes" id="UP000321362">
    <property type="component" value="Chromosome"/>
</dbReference>
<keyword evidence="1" id="KW-1133">Transmembrane helix</keyword>
<evidence type="ECO:0000313" key="2">
    <source>
        <dbReference type="EMBL" id="QEC75528.1"/>
    </source>
</evidence>
<name>A0A5B8VZZ9_9SPHI</name>